<dbReference type="Pfam" id="PF13548">
    <property type="entry name" value="DUF4126"/>
    <property type="match status" value="1"/>
</dbReference>
<name>A0A4Q1SGK3_9BACT</name>
<proteinExistence type="predicted"/>
<dbReference type="Proteomes" id="UP000290253">
    <property type="component" value="Unassembled WGS sequence"/>
</dbReference>
<evidence type="ECO:0000313" key="4">
    <source>
        <dbReference type="Proteomes" id="UP000290253"/>
    </source>
</evidence>
<evidence type="ECO:0000256" key="1">
    <source>
        <dbReference type="SAM" id="Phobius"/>
    </source>
</evidence>
<keyword evidence="1" id="KW-0472">Membrane</keyword>
<comment type="caution">
    <text evidence="3">The sequence shown here is derived from an EMBL/GenBank/DDBJ whole genome shotgun (WGS) entry which is preliminary data.</text>
</comment>
<feature type="transmembrane region" description="Helical" evidence="1">
    <location>
        <begin position="14"/>
        <end position="39"/>
    </location>
</feature>
<sequence length="209" mass="22049">MTPAFTPGFTPSSIAALVIAVSFAAGLNVYATVLTLGLLARAHWVMLPPGLESLGHWWVIGVAGALFAAEFVADKIPGFDLLWNALHTFIRIPVAALMAYHATAQLSPQMQILAAACGGVIALVTHSSKTAVRAAVTPSPEPFSNIALSTGEDIGVVSLTWLATQHPWVAAGIALALLAVAMLAARWLAQWIGRWLRQMRNRPSPAAQA</sequence>
<organism evidence="3 4">
    <name type="scientific">Silvibacterium dinghuense</name>
    <dbReference type="NCBI Taxonomy" id="1560006"/>
    <lineage>
        <taxon>Bacteria</taxon>
        <taxon>Pseudomonadati</taxon>
        <taxon>Acidobacteriota</taxon>
        <taxon>Terriglobia</taxon>
        <taxon>Terriglobales</taxon>
        <taxon>Acidobacteriaceae</taxon>
        <taxon>Silvibacterium</taxon>
    </lineage>
</organism>
<dbReference type="OrthoDB" id="181455at2"/>
<reference evidence="3 4" key="1">
    <citation type="journal article" date="2016" name="Int. J. Syst. Evol. Microbiol.">
        <title>Acidipila dinghuensis sp. nov., an acidobacterium isolated from forest soil.</title>
        <authorList>
            <person name="Jiang Y.W."/>
            <person name="Wang J."/>
            <person name="Chen M.H."/>
            <person name="Lv Y.Y."/>
            <person name="Qiu L.H."/>
        </authorList>
    </citation>
    <scope>NUCLEOTIDE SEQUENCE [LARGE SCALE GENOMIC DNA]</scope>
    <source>
        <strain evidence="3 4">DHOF10</strain>
    </source>
</reference>
<dbReference type="InterPro" id="IPR025196">
    <property type="entry name" value="DUF4126"/>
</dbReference>
<feature type="transmembrane region" description="Helical" evidence="1">
    <location>
        <begin position="51"/>
        <end position="69"/>
    </location>
</feature>
<gene>
    <name evidence="3" type="ORF">ESZ00_01550</name>
</gene>
<feature type="transmembrane region" description="Helical" evidence="1">
    <location>
        <begin position="81"/>
        <end position="100"/>
    </location>
</feature>
<accession>A0A4Q1SGK3</accession>
<dbReference type="EMBL" id="SDMK01000001">
    <property type="protein sequence ID" value="RXS96658.1"/>
    <property type="molecule type" value="Genomic_DNA"/>
</dbReference>
<feature type="domain" description="DUF4126" evidence="2">
    <location>
        <begin position="16"/>
        <end position="185"/>
    </location>
</feature>
<feature type="transmembrane region" description="Helical" evidence="1">
    <location>
        <begin position="168"/>
        <end position="189"/>
    </location>
</feature>
<evidence type="ECO:0000313" key="3">
    <source>
        <dbReference type="EMBL" id="RXS96658.1"/>
    </source>
</evidence>
<keyword evidence="1" id="KW-0812">Transmembrane</keyword>
<evidence type="ECO:0000259" key="2">
    <source>
        <dbReference type="Pfam" id="PF13548"/>
    </source>
</evidence>
<keyword evidence="1" id="KW-1133">Transmembrane helix</keyword>
<dbReference type="AlphaFoldDB" id="A0A4Q1SGK3"/>
<protein>
    <submittedName>
        <fullName evidence="3">DUF4126 domain-containing protein</fullName>
    </submittedName>
</protein>
<dbReference type="RefSeq" id="WP_129206408.1">
    <property type="nucleotide sequence ID" value="NZ_BMGU01000001.1"/>
</dbReference>
<keyword evidence="4" id="KW-1185">Reference proteome</keyword>